<gene>
    <name evidence="1" type="ORF">FWILDA_LOCUS16568</name>
</gene>
<proteinExistence type="predicted"/>
<accession>A0A9W4T652</accession>
<evidence type="ECO:0000313" key="2">
    <source>
        <dbReference type="Proteomes" id="UP001153678"/>
    </source>
</evidence>
<protein>
    <submittedName>
        <fullName evidence="1">4305_t:CDS:1</fullName>
    </submittedName>
</protein>
<keyword evidence="2" id="KW-1185">Reference proteome</keyword>
<organism evidence="1 2">
    <name type="scientific">Funneliformis geosporum</name>
    <dbReference type="NCBI Taxonomy" id="1117311"/>
    <lineage>
        <taxon>Eukaryota</taxon>
        <taxon>Fungi</taxon>
        <taxon>Fungi incertae sedis</taxon>
        <taxon>Mucoromycota</taxon>
        <taxon>Glomeromycotina</taxon>
        <taxon>Glomeromycetes</taxon>
        <taxon>Glomerales</taxon>
        <taxon>Glomeraceae</taxon>
        <taxon>Funneliformis</taxon>
    </lineage>
</organism>
<comment type="caution">
    <text evidence="1">The sequence shown here is derived from an EMBL/GenBank/DDBJ whole genome shotgun (WGS) entry which is preliminary data.</text>
</comment>
<name>A0A9W4T652_9GLOM</name>
<feature type="non-terminal residue" evidence="1">
    <location>
        <position position="1"/>
    </location>
</feature>
<dbReference type="AlphaFoldDB" id="A0A9W4T652"/>
<evidence type="ECO:0000313" key="1">
    <source>
        <dbReference type="EMBL" id="CAI2194419.1"/>
    </source>
</evidence>
<reference evidence="1" key="1">
    <citation type="submission" date="2022-08" db="EMBL/GenBank/DDBJ databases">
        <authorList>
            <person name="Kallberg Y."/>
            <person name="Tangrot J."/>
            <person name="Rosling A."/>
        </authorList>
    </citation>
    <scope>NUCLEOTIDE SEQUENCE</scope>
    <source>
        <strain evidence="1">Wild A</strain>
    </source>
</reference>
<dbReference type="EMBL" id="CAMKVN010010869">
    <property type="protein sequence ID" value="CAI2194419.1"/>
    <property type="molecule type" value="Genomic_DNA"/>
</dbReference>
<dbReference type="Proteomes" id="UP001153678">
    <property type="component" value="Unassembled WGS sequence"/>
</dbReference>
<sequence length="73" mass="9114">MTKNNIYLSKENLAQVEEVREIDYHFDSRKVEKQKKFEELRKEHKRMVEKSKEYAMRQHIKHVDEGKKYHKYC</sequence>